<evidence type="ECO:0000259" key="2">
    <source>
        <dbReference type="SMART" id="SM01017"/>
    </source>
</evidence>
<dbReference type="InterPro" id="IPR011021">
    <property type="entry name" value="Arrestin-like_N"/>
</dbReference>
<evidence type="ECO:0000313" key="4">
    <source>
        <dbReference type="Proteomes" id="UP001623330"/>
    </source>
</evidence>
<dbReference type="Pfam" id="PF02752">
    <property type="entry name" value="Arrestin_C"/>
    <property type="match status" value="1"/>
</dbReference>
<proteinExistence type="predicted"/>
<dbReference type="SUPFAM" id="SSF81296">
    <property type="entry name" value="E set domains"/>
    <property type="match status" value="1"/>
</dbReference>
<feature type="domain" description="Arrestin C-terminal-like" evidence="2">
    <location>
        <begin position="236"/>
        <end position="402"/>
    </location>
</feature>
<dbReference type="SMART" id="SM01017">
    <property type="entry name" value="Arrestin_C"/>
    <property type="match status" value="1"/>
</dbReference>
<dbReference type="InterPro" id="IPR050357">
    <property type="entry name" value="Arrestin_domain-protein"/>
</dbReference>
<accession>A0ABR4NQ01</accession>
<gene>
    <name evidence="3" type="ORF">RNJ44_01538</name>
</gene>
<dbReference type="InterPro" id="IPR014756">
    <property type="entry name" value="Ig_E-set"/>
</dbReference>
<sequence length="769" mass="85072">MLSSKNSSSKDPLLFDIRLNNVEDDIILLKGNAEEASSVFLSGTVVFSVQQPVHIKNMSLRLNGKIYMNVPMKNQPKGQVIKYNKVQRRFYLHQWDNFNIKNYFANLYDNYGKTTISSESGFTPEERKISENLMKRKRAKSTNSILSFGSSSSLTSSNYHTLVRGNYEFPFNAVLPGSLTESIEGLPNAAVTYTIEAIIERPKLADLICRRHLRVIRTLRPDALELTETISVDNTWPEKVDYSISIPAKAVPIGSSTSIDIVISPLLKGLRLGPVKIHLVENTQLCSSFGITDLGDRLVSKVKIKDPFGHLAKLRRRKHAPVTLTDGEQDFDSDELEFQDNWTINTAIDIPSNLLKCAQDCAVLNSIKVRHKLKFVICLINPDGHVSELRASLPIMLFISPFVPVKTKTPEAIERDIKQFGSYPNLLINKPSINIGSSSGNTSPILLQDASLALDDDNIINENEDILFTRSRSAVELCSMANTNTEFNQSVNGLMVPPDYGSHVYDRVWNGRMSPVEIATPTPVGLGINNVNSGTSTPIGLGSEINLEQLNADLQGLSMERASSADAQLNQTYFTEIERFPASPSLTPAYANISRDASFPNVASSSSLRNDFQNKDISRVPSYDKALKSEVLGDDLPPAYPEESQIDNTETLQLERPQFTHQKSNSSLTVPSRRYSNNNLSRSNNSSSSSLNILPSNGSGYIQSPNPSNYQKNSTVNKKFAFGMTPVDLTNEEQSSSVPMQRSSSKGNLSPSHKSGSFASLVEIFTKKK</sequence>
<feature type="compositionally biased region" description="Low complexity" evidence="1">
    <location>
        <begin position="672"/>
        <end position="699"/>
    </location>
</feature>
<comment type="caution">
    <text evidence="3">The sequence shown here is derived from an EMBL/GenBank/DDBJ whole genome shotgun (WGS) entry which is preliminary data.</text>
</comment>
<feature type="region of interest" description="Disordered" evidence="1">
    <location>
        <begin position="731"/>
        <end position="755"/>
    </location>
</feature>
<dbReference type="Pfam" id="PF00339">
    <property type="entry name" value="Arrestin_N"/>
    <property type="match status" value="1"/>
</dbReference>
<feature type="compositionally biased region" description="Polar residues" evidence="1">
    <location>
        <begin position="659"/>
        <end position="670"/>
    </location>
</feature>
<feature type="compositionally biased region" description="Low complexity" evidence="1">
    <location>
        <begin position="735"/>
        <end position="745"/>
    </location>
</feature>
<dbReference type="InterPro" id="IPR014752">
    <property type="entry name" value="Arrestin-like_C"/>
</dbReference>
<protein>
    <recommendedName>
        <fullName evidence="2">Arrestin C-terminal-like domain-containing protein</fullName>
    </recommendedName>
</protein>
<evidence type="ECO:0000313" key="3">
    <source>
        <dbReference type="EMBL" id="KAL3230175.1"/>
    </source>
</evidence>
<reference evidence="3 4" key="1">
    <citation type="submission" date="2024-05" db="EMBL/GenBank/DDBJ databases">
        <title>Long read based assembly of the Candida bracarensis genome reveals expanded adhesin content.</title>
        <authorList>
            <person name="Marcet-Houben M."/>
            <person name="Ksiezopolska E."/>
            <person name="Gabaldon T."/>
        </authorList>
    </citation>
    <scope>NUCLEOTIDE SEQUENCE [LARGE SCALE GENOMIC DNA]</scope>
    <source>
        <strain evidence="3 4">CBM6</strain>
    </source>
</reference>
<organism evidence="3 4">
    <name type="scientific">Nakaseomyces bracarensis</name>
    <dbReference type="NCBI Taxonomy" id="273131"/>
    <lineage>
        <taxon>Eukaryota</taxon>
        <taxon>Fungi</taxon>
        <taxon>Dikarya</taxon>
        <taxon>Ascomycota</taxon>
        <taxon>Saccharomycotina</taxon>
        <taxon>Saccharomycetes</taxon>
        <taxon>Saccharomycetales</taxon>
        <taxon>Saccharomycetaceae</taxon>
        <taxon>Nakaseomyces</taxon>
    </lineage>
</organism>
<dbReference type="Proteomes" id="UP001623330">
    <property type="component" value="Unassembled WGS sequence"/>
</dbReference>
<dbReference type="Gene3D" id="2.60.40.640">
    <property type="match status" value="1"/>
</dbReference>
<keyword evidence="4" id="KW-1185">Reference proteome</keyword>
<dbReference type="InterPro" id="IPR011022">
    <property type="entry name" value="Arrestin_C-like"/>
</dbReference>
<feature type="compositionally biased region" description="Polar residues" evidence="1">
    <location>
        <begin position="746"/>
        <end position="755"/>
    </location>
</feature>
<dbReference type="EMBL" id="JBEVYD010000010">
    <property type="protein sequence ID" value="KAL3230175.1"/>
    <property type="molecule type" value="Genomic_DNA"/>
</dbReference>
<evidence type="ECO:0000256" key="1">
    <source>
        <dbReference type="SAM" id="MobiDB-lite"/>
    </source>
</evidence>
<name>A0ABR4NQ01_9SACH</name>
<dbReference type="PANTHER" id="PTHR11188">
    <property type="entry name" value="ARRESTIN DOMAIN CONTAINING PROTEIN"/>
    <property type="match status" value="1"/>
</dbReference>
<feature type="region of interest" description="Disordered" evidence="1">
    <location>
        <begin position="654"/>
        <end position="713"/>
    </location>
</feature>
<feature type="compositionally biased region" description="Polar residues" evidence="1">
    <location>
        <begin position="700"/>
        <end position="713"/>
    </location>
</feature>
<dbReference type="PANTHER" id="PTHR11188:SF17">
    <property type="entry name" value="FI21816P1"/>
    <property type="match status" value="1"/>
</dbReference>